<comment type="caution">
    <text evidence="3">The sequence shown here is derived from an EMBL/GenBank/DDBJ whole genome shotgun (WGS) entry which is preliminary data.</text>
</comment>
<dbReference type="SMART" id="SM00028">
    <property type="entry name" value="TPR"/>
    <property type="match status" value="2"/>
</dbReference>
<organism evidence="3 4">
    <name type="scientific">Denitromonas iodatirespirans</name>
    <dbReference type="NCBI Taxonomy" id="2795389"/>
    <lineage>
        <taxon>Bacteria</taxon>
        <taxon>Pseudomonadati</taxon>
        <taxon>Pseudomonadota</taxon>
        <taxon>Betaproteobacteria</taxon>
        <taxon>Rhodocyclales</taxon>
        <taxon>Zoogloeaceae</taxon>
        <taxon>Denitromonas</taxon>
    </lineage>
</organism>
<feature type="signal peptide" evidence="2">
    <location>
        <begin position="1"/>
        <end position="25"/>
    </location>
</feature>
<gene>
    <name evidence="3" type="ORF">I8J34_19250</name>
</gene>
<feature type="chain" id="PRO_5037853203" description="Tetratricopeptide repeat protein" evidence="2">
    <location>
        <begin position="26"/>
        <end position="399"/>
    </location>
</feature>
<protein>
    <recommendedName>
        <fullName evidence="5">Tetratricopeptide repeat protein</fullName>
    </recommendedName>
</protein>
<keyword evidence="4" id="KW-1185">Reference proteome</keyword>
<dbReference type="Proteomes" id="UP000694660">
    <property type="component" value="Unassembled WGS sequence"/>
</dbReference>
<evidence type="ECO:0000256" key="1">
    <source>
        <dbReference type="PROSITE-ProRule" id="PRU00339"/>
    </source>
</evidence>
<evidence type="ECO:0000313" key="3">
    <source>
        <dbReference type="EMBL" id="MBT0963326.1"/>
    </source>
</evidence>
<accession>A0A944HF08</accession>
<dbReference type="InterPro" id="IPR019734">
    <property type="entry name" value="TPR_rpt"/>
</dbReference>
<dbReference type="AlphaFoldDB" id="A0A944HF08"/>
<feature type="repeat" description="TPR" evidence="1">
    <location>
        <begin position="105"/>
        <end position="138"/>
    </location>
</feature>
<keyword evidence="2" id="KW-0732">Signal</keyword>
<dbReference type="PROSITE" id="PS50005">
    <property type="entry name" value="TPR"/>
    <property type="match status" value="1"/>
</dbReference>
<dbReference type="EMBL" id="JAEKFT010000027">
    <property type="protein sequence ID" value="MBT0963326.1"/>
    <property type="molecule type" value="Genomic_DNA"/>
</dbReference>
<evidence type="ECO:0000313" key="4">
    <source>
        <dbReference type="Proteomes" id="UP000694660"/>
    </source>
</evidence>
<dbReference type="Gene3D" id="1.25.40.10">
    <property type="entry name" value="Tetratricopeptide repeat domain"/>
    <property type="match status" value="2"/>
</dbReference>
<evidence type="ECO:0000256" key="2">
    <source>
        <dbReference type="SAM" id="SignalP"/>
    </source>
</evidence>
<name>A0A944HF08_DENI1</name>
<reference evidence="4" key="1">
    <citation type="journal article" date="2022" name="ISME J.">
        <title>Genetic and phylogenetic analysis of dissimilatory iodate-reducing bacteria identifies potential niches across the world's oceans.</title>
        <authorList>
            <person name="Reyes-Umana V."/>
            <person name="Henning Z."/>
            <person name="Lee K."/>
            <person name="Barnum T.P."/>
            <person name="Coates J.D."/>
        </authorList>
    </citation>
    <scope>NUCLEOTIDE SEQUENCE [LARGE SCALE GENOMIC DNA]</scope>
    <source>
        <strain evidence="4">IR12</strain>
    </source>
</reference>
<dbReference type="SUPFAM" id="SSF48452">
    <property type="entry name" value="TPR-like"/>
    <property type="match status" value="1"/>
</dbReference>
<sequence>MTVIARLARHVALAVALGPVAGVQAVPFTPAHDDVVIERLPFRAGDAEARELASLRAALARAPDDRQAAAELARQYFDTALAKGDPRYVGYAEAVVGRFAEPLPADLLLVRGMLRQYRHDFDAALDDFAAALARDPDLAGAHAWRAAIHLVRADYARAADECEALARLGRRVLAGGCTGLTLAYTGHLDQAEATLTQALAAANAPGNRQWLLTRLGEVAAWRGRPTEAERHYREALAIGQDDTYLLAAWADFLLDQGRPAEVVDALQDWVAADVLLLRLVEAETRLDRPAAASHRQALADRYAAARLRGDATHRAEEARFALRIEGDAATALTLAADNYRVQREPRDARILLEAAVAAGDPDAARPALDWLATSGFEDAHLRDLAQQLGQPSGGKDGTR</sequence>
<proteinExistence type="predicted"/>
<keyword evidence="1" id="KW-0802">TPR repeat</keyword>
<dbReference type="RefSeq" id="WP_214363262.1">
    <property type="nucleotide sequence ID" value="NZ_JAEKFT010000027.1"/>
</dbReference>
<dbReference type="InterPro" id="IPR011990">
    <property type="entry name" value="TPR-like_helical_dom_sf"/>
</dbReference>
<evidence type="ECO:0008006" key="5">
    <source>
        <dbReference type="Google" id="ProtNLM"/>
    </source>
</evidence>